<reference evidence="2 3" key="1">
    <citation type="submission" date="2017-04" db="EMBL/GenBank/DDBJ databases">
        <title>Monoglobus pectinilyticus 14 draft genome.</title>
        <authorList>
            <person name="Kim C."/>
            <person name="Rosendale D.I."/>
            <person name="Kelly W.J."/>
            <person name="Tannock G.W."/>
            <person name="Patchett M.L."/>
            <person name="Jordens J.Z."/>
        </authorList>
    </citation>
    <scope>NUCLEOTIDE SEQUENCE [LARGE SCALE GENOMIC DNA]</scope>
    <source>
        <strain evidence="2 3">14</strain>
    </source>
</reference>
<dbReference type="KEGG" id="mpec:B9O19_00350"/>
<dbReference type="RefSeq" id="WP_102364828.1">
    <property type="nucleotide sequence ID" value="NZ_CP020991.1"/>
</dbReference>
<evidence type="ECO:0000313" key="3">
    <source>
        <dbReference type="Proteomes" id="UP000235589"/>
    </source>
</evidence>
<keyword evidence="3" id="KW-1185">Reference proteome</keyword>
<evidence type="ECO:0000259" key="1">
    <source>
        <dbReference type="Pfam" id="PF07833"/>
    </source>
</evidence>
<dbReference type="GeneID" id="98061779"/>
<dbReference type="SUPFAM" id="SSF55383">
    <property type="entry name" value="Copper amine oxidase, domain N"/>
    <property type="match status" value="1"/>
</dbReference>
<dbReference type="InterPro" id="IPR025945">
    <property type="entry name" value="DHHW"/>
</dbReference>
<proteinExistence type="predicted"/>
<dbReference type="Proteomes" id="UP000235589">
    <property type="component" value="Chromosome"/>
</dbReference>
<name>A0A2K9NZS9_9FIRM</name>
<feature type="domain" description="Copper amine oxidase-like N-terminal" evidence="1">
    <location>
        <begin position="64"/>
        <end position="169"/>
    </location>
</feature>
<dbReference type="Pfam" id="PF07833">
    <property type="entry name" value="Cu_amine_oxidN1"/>
    <property type="match status" value="1"/>
</dbReference>
<dbReference type="EMBL" id="CP020991">
    <property type="protein sequence ID" value="AUO18534.1"/>
    <property type="molecule type" value="Genomic_DNA"/>
</dbReference>
<dbReference type="AlphaFoldDB" id="A0A2K9NZS9"/>
<gene>
    <name evidence="2" type="ORF">B9O19_00350</name>
</gene>
<accession>A0A2K9NZS9</accession>
<dbReference type="Gene3D" id="3.30.457.10">
    <property type="entry name" value="Copper amine oxidase-like, N-terminal domain"/>
    <property type="match status" value="1"/>
</dbReference>
<dbReference type="InterPro" id="IPR036582">
    <property type="entry name" value="Mao_N_sf"/>
</dbReference>
<organism evidence="2 3">
    <name type="scientific">Monoglobus pectinilyticus</name>
    <dbReference type="NCBI Taxonomy" id="1981510"/>
    <lineage>
        <taxon>Bacteria</taxon>
        <taxon>Bacillati</taxon>
        <taxon>Bacillota</taxon>
        <taxon>Clostridia</taxon>
        <taxon>Monoglobales</taxon>
        <taxon>Monoglobaceae</taxon>
        <taxon>Monoglobus</taxon>
    </lineage>
</organism>
<dbReference type="OrthoDB" id="175771at2"/>
<evidence type="ECO:0000313" key="2">
    <source>
        <dbReference type="EMBL" id="AUO18534.1"/>
    </source>
</evidence>
<sequence length="509" mass="57494">MKNAILYYNSIKNKFIFRKIIESNIQRLLKSTLYKICILILPIFLSLVNPAFAETTTSDIILYLNGNIFYSSCPIIVENGTALAPFREIADTFGASTSWDSSSETITSTLNEVTVQFKLGSNVMIKYGKPVEMGSETCYYGNTAMVPVKAIGDAFGYPVTWDECNRVIFLGDVVNINNNPMNNIKITNEFRYNDYIGEYSGVSIFSNGNENFGMELLGINDYWGSSYAETIAKIADCVPYANVYNIIVPTAQEFYASNSKKTNQTAAISDVYEHIIQYNKKNLKPINIVQTLYDHAAEKIYFCTDHHWTQRGAYYAYQKYALENKSIPEIDPLNTFEVQNIYGYYGSLCSFTSGTYGNQLLAQNPDMLQLFSPKSSSEGAAYRDPFMRSYIQSIKVIYPPAKSYSCFIEGDYPLEVFKTNVNNGKKICIIKDSFGDAFATWAVNNYEEVYVIDYRMFNGGTYGDYGSGKNDFKISDFYNFVKFDDLVIISYPVTVSTGSSVQLLTKMVN</sequence>
<protein>
    <recommendedName>
        <fullName evidence="1">Copper amine oxidase-like N-terminal domain-containing protein</fullName>
    </recommendedName>
</protein>
<dbReference type="InterPro" id="IPR012854">
    <property type="entry name" value="Cu_amine_oxidase-like_N"/>
</dbReference>
<dbReference type="Pfam" id="PF14286">
    <property type="entry name" value="DHHW"/>
    <property type="match status" value="1"/>
</dbReference>